<gene>
    <name evidence="3" type="ORF">FA14DRAFT_188097</name>
</gene>
<dbReference type="Proteomes" id="UP000245771">
    <property type="component" value="Unassembled WGS sequence"/>
</dbReference>
<evidence type="ECO:0000256" key="1">
    <source>
        <dbReference type="SAM" id="MobiDB-lite"/>
    </source>
</evidence>
<organism evidence="3 4">
    <name type="scientific">Meira miltonrushii</name>
    <dbReference type="NCBI Taxonomy" id="1280837"/>
    <lineage>
        <taxon>Eukaryota</taxon>
        <taxon>Fungi</taxon>
        <taxon>Dikarya</taxon>
        <taxon>Basidiomycota</taxon>
        <taxon>Ustilaginomycotina</taxon>
        <taxon>Exobasidiomycetes</taxon>
        <taxon>Exobasidiales</taxon>
        <taxon>Brachybasidiaceae</taxon>
        <taxon>Meira</taxon>
    </lineage>
</organism>
<dbReference type="EMBL" id="KZ819602">
    <property type="protein sequence ID" value="PWN38064.1"/>
    <property type="molecule type" value="Genomic_DNA"/>
</dbReference>
<dbReference type="InterPro" id="IPR048536">
    <property type="entry name" value="Rrn6_K-rich"/>
</dbReference>
<dbReference type="InterPro" id="IPR019350">
    <property type="entry name" value="RNA_pol_I-sp_TIF_RRN6-like"/>
</dbReference>
<feature type="compositionally biased region" description="Basic residues" evidence="1">
    <location>
        <begin position="914"/>
        <end position="924"/>
    </location>
</feature>
<feature type="compositionally biased region" description="Low complexity" evidence="1">
    <location>
        <begin position="820"/>
        <end position="837"/>
    </location>
</feature>
<feature type="compositionally biased region" description="Polar residues" evidence="1">
    <location>
        <begin position="838"/>
        <end position="861"/>
    </location>
</feature>
<evidence type="ECO:0000313" key="3">
    <source>
        <dbReference type="EMBL" id="PWN38064.1"/>
    </source>
</evidence>
<feature type="compositionally biased region" description="Low complexity" evidence="1">
    <location>
        <begin position="877"/>
        <end position="889"/>
    </location>
</feature>
<name>A0A316VLC2_9BASI</name>
<dbReference type="PANTHER" id="PTHR28221">
    <property type="entry name" value="RNA POLYMERASE I-SPECIFIC TRANSCRIPTION INITIATION FACTOR RRN6"/>
    <property type="match status" value="1"/>
</dbReference>
<feature type="domain" description="RRN6 K-rich C-terminal" evidence="2">
    <location>
        <begin position="778"/>
        <end position="924"/>
    </location>
</feature>
<dbReference type="PANTHER" id="PTHR28221:SF2">
    <property type="entry name" value="RNA POLYMERASE I-SPECIFIC TRANSCRIPTION INITIATION FACTOR RRN6"/>
    <property type="match status" value="1"/>
</dbReference>
<dbReference type="OrthoDB" id="2382881at2759"/>
<dbReference type="Pfam" id="PF20639">
    <property type="entry name" value="Rrn6_K-rich"/>
    <property type="match status" value="1"/>
</dbReference>
<dbReference type="RefSeq" id="XP_025358366.1">
    <property type="nucleotide sequence ID" value="XM_025501638.1"/>
</dbReference>
<feature type="region of interest" description="Disordered" evidence="1">
    <location>
        <begin position="811"/>
        <end position="924"/>
    </location>
</feature>
<evidence type="ECO:0000313" key="4">
    <source>
        <dbReference type="Proteomes" id="UP000245771"/>
    </source>
</evidence>
<reference evidence="3 4" key="1">
    <citation type="journal article" date="2018" name="Mol. Biol. Evol.">
        <title>Broad Genomic Sampling Reveals a Smut Pathogenic Ancestry of the Fungal Clade Ustilaginomycotina.</title>
        <authorList>
            <person name="Kijpornyongpan T."/>
            <person name="Mondo S.J."/>
            <person name="Barry K."/>
            <person name="Sandor L."/>
            <person name="Lee J."/>
            <person name="Lipzen A."/>
            <person name="Pangilinan J."/>
            <person name="LaButti K."/>
            <person name="Hainaut M."/>
            <person name="Henrissat B."/>
            <person name="Grigoriev I.V."/>
            <person name="Spatafora J.W."/>
            <person name="Aime M.C."/>
        </authorList>
    </citation>
    <scope>NUCLEOTIDE SEQUENCE [LARGE SCALE GENOMIC DNA]</scope>
    <source>
        <strain evidence="3 4">MCA 3882</strain>
    </source>
</reference>
<protein>
    <recommendedName>
        <fullName evidence="2">RRN6 K-rich C-terminal domain-containing protein</fullName>
    </recommendedName>
</protein>
<sequence length="924" mass="102419">MMGQRTKMVTIHRAMHQHGLFQDCEIGVLLGEDEEIKSNAYSGQKHSAILSEALRNLSHSNVGFDDEYQESSHCLALLNLKQDGKRDIASSRLTLLRAGGVHGNYLLAGHIQPSEHSVGDVDEGDYLSLQYSVLHKFPTRICSIYSDNQEGTLQHGGNHRRICVRTISSTLFAEVNIETGMDGRMSQIQLVGLLEIMHGKSILPSGVEGRKKKAGFEQLQTARSNSSISDVMFHPTLGDQALTVDVRGTLGLYQAEIVPISSKRWTTHNRWDEISQADPTIVLPESDSYILKWSLDWLADADIAFLTCQKGIFTVHVPTKERKCIFIAPLGNRIWSCKLMQEPRPLLWITTTTDICILEADPDLEYRQLISFAHERSSQGGLYVTALDFQLTSQTVALWNWSSQFLLTYTVFVEGVHGPIHVQSRQDDLHTMKIGVMERRACPPLIVDASDHAILQQTQRRNQNLSIDDIDSARIVFELSSSGDVWISTIIQDEIQAGSKGSNLVKHLTQTTLPSNLEICAARSLHSLSEVYTALMKTAVGSGSSHGTDDLFERIDSALQDWPSMLEVDRTNVSTAVLPIELFASTLQGRRSEKEAKPLSLQACVVSQHLLYKQFLNSLDSFLYSVNDQGEERIKKTSFAPADILSESGHALKVEDIVEKLASPFHDLQKLGARTLKDSAANAHRLNIRTAAHEVAADLALTSISVMKTPVVDDSTSFDEEASANSQRRKGKHIPADVPQFACSFFKPTSRESAVSSTANTKTFQSRLGKVSLAAHLLLDEWTLGDDPAEYHFSHPYDDDEEREYMDYQNYSSGRTTPESNRSSSLRASQSRSRTSSQVPPENSYQGFGSSQFPRSSQTIESAPALLSNWGTHSRGNSNSSPFHFPNSSADAQPAPESAPQMETLGSQKQSSQKARKKRRVGGF</sequence>
<dbReference type="InParanoid" id="A0A316VLC2"/>
<keyword evidence="4" id="KW-1185">Reference proteome</keyword>
<dbReference type="GeneID" id="37023419"/>
<dbReference type="AlphaFoldDB" id="A0A316VLC2"/>
<proteinExistence type="predicted"/>
<accession>A0A316VLC2</accession>
<evidence type="ECO:0000259" key="2">
    <source>
        <dbReference type="Pfam" id="PF20639"/>
    </source>
</evidence>